<dbReference type="InterPro" id="IPR005064">
    <property type="entry name" value="BUG"/>
</dbReference>
<dbReference type="EMBL" id="JABBKX010000001">
    <property type="protein sequence ID" value="NMJ39781.1"/>
    <property type="molecule type" value="Genomic_DNA"/>
</dbReference>
<gene>
    <name evidence="2" type="ORF">GWK16_00900</name>
</gene>
<name>A0A848E5V2_9PROT</name>
<organism evidence="2 3">
    <name type="scientific">Neoroseomonas marina</name>
    <dbReference type="NCBI Taxonomy" id="1232220"/>
    <lineage>
        <taxon>Bacteria</taxon>
        <taxon>Pseudomonadati</taxon>
        <taxon>Pseudomonadota</taxon>
        <taxon>Alphaproteobacteria</taxon>
        <taxon>Acetobacterales</taxon>
        <taxon>Acetobacteraceae</taxon>
        <taxon>Neoroseomonas</taxon>
    </lineage>
</organism>
<dbReference type="AlphaFoldDB" id="A0A848E5V2"/>
<reference evidence="2 3" key="1">
    <citation type="submission" date="2020-03" db="EMBL/GenBank/DDBJ databases">
        <authorList>
            <person name="Sun Q."/>
        </authorList>
    </citation>
    <scope>NUCLEOTIDE SEQUENCE [LARGE SCALE GENOMIC DNA]</scope>
    <source>
        <strain evidence="2 3">JC162</strain>
    </source>
</reference>
<dbReference type="RefSeq" id="WP_170052097.1">
    <property type="nucleotide sequence ID" value="NZ_JABBKX010000001.1"/>
</dbReference>
<dbReference type="Gene3D" id="3.40.190.150">
    <property type="entry name" value="Bordetella uptake gene, domain 1"/>
    <property type="match status" value="1"/>
</dbReference>
<evidence type="ECO:0000313" key="2">
    <source>
        <dbReference type="EMBL" id="NMJ39781.1"/>
    </source>
</evidence>
<dbReference type="Proteomes" id="UP000548582">
    <property type="component" value="Unassembled WGS sequence"/>
</dbReference>
<dbReference type="SUPFAM" id="SSF53850">
    <property type="entry name" value="Periplasmic binding protein-like II"/>
    <property type="match status" value="1"/>
</dbReference>
<dbReference type="Gene3D" id="3.40.190.10">
    <property type="entry name" value="Periplasmic binding protein-like II"/>
    <property type="match status" value="1"/>
</dbReference>
<dbReference type="Pfam" id="PF03401">
    <property type="entry name" value="TctC"/>
    <property type="match status" value="1"/>
</dbReference>
<dbReference type="PANTHER" id="PTHR42928">
    <property type="entry name" value="TRICARBOXYLATE-BINDING PROTEIN"/>
    <property type="match status" value="1"/>
</dbReference>
<sequence>MIPRREMLATVALGLAPWPLAAQQGRAVTLVVPFAPGGSTDIGARLIAARLAAHLGQPVVVENRAGAGGATAADYVRRLPPDGQTLLLGVAATQAVNPALFADLPYDPERDFAPVALLGVTGFVLVVPASSGITDLAGLVARLKAEPGKHNFGSAGVGSMPHLAGEWFAKGTGVQVEHVAYRGGGPAMQALLSGEVTFMIESVPTVAGAIADGRLRALARASQRPAGPQAGLPAIANLAVPGFDAETWILALAPAGTPAPVLMRLNAAFNAALAEPELAARLADIGTIAVADSTPETATAFARAELARWRRVVADTGIRIERR</sequence>
<comment type="caution">
    <text evidence="2">The sequence shown here is derived from an EMBL/GenBank/DDBJ whole genome shotgun (WGS) entry which is preliminary data.</text>
</comment>
<dbReference type="PANTHER" id="PTHR42928:SF5">
    <property type="entry name" value="BLR1237 PROTEIN"/>
    <property type="match status" value="1"/>
</dbReference>
<evidence type="ECO:0000256" key="1">
    <source>
        <dbReference type="ARBA" id="ARBA00006987"/>
    </source>
</evidence>
<accession>A0A848E5V2</accession>
<protein>
    <submittedName>
        <fullName evidence="2">Tripartite tricarboxylate transporter substrate binding protein</fullName>
    </submittedName>
</protein>
<comment type="similarity">
    <text evidence="1">Belongs to the UPF0065 (bug) family.</text>
</comment>
<evidence type="ECO:0000313" key="3">
    <source>
        <dbReference type="Proteomes" id="UP000548582"/>
    </source>
</evidence>
<proteinExistence type="inferred from homology"/>
<dbReference type="PIRSF" id="PIRSF017082">
    <property type="entry name" value="YflP"/>
    <property type="match status" value="1"/>
</dbReference>
<keyword evidence="3" id="KW-1185">Reference proteome</keyword>
<dbReference type="InterPro" id="IPR042100">
    <property type="entry name" value="Bug_dom1"/>
</dbReference>